<dbReference type="PANTHER" id="PTHR47324:SF2">
    <property type="entry name" value="EGF-LIKE DOMAIN-CONTAINING PROTEIN-RELATED"/>
    <property type="match status" value="1"/>
</dbReference>
<accession>A0AAN8ISC6</accession>
<gene>
    <name evidence="2" type="ORF">GCK32_015603</name>
</gene>
<dbReference type="Proteomes" id="UP001331761">
    <property type="component" value="Unassembled WGS sequence"/>
</dbReference>
<protein>
    <recommendedName>
        <fullName evidence="1">Irg-7-like Ig-like domain-containing protein</fullName>
    </recommendedName>
</protein>
<dbReference type="PANTHER" id="PTHR47324">
    <property type="entry name" value="PROTEIN IRG-7-RELATED"/>
    <property type="match status" value="1"/>
</dbReference>
<evidence type="ECO:0000259" key="1">
    <source>
        <dbReference type="Pfam" id="PF24415"/>
    </source>
</evidence>
<reference evidence="2 3" key="1">
    <citation type="submission" date="2019-10" db="EMBL/GenBank/DDBJ databases">
        <title>Assembly and Annotation for the nematode Trichostrongylus colubriformis.</title>
        <authorList>
            <person name="Martin J."/>
        </authorList>
    </citation>
    <scope>NUCLEOTIDE SEQUENCE [LARGE SCALE GENOMIC DNA]</scope>
    <source>
        <strain evidence="2">G859</strain>
        <tissue evidence="2">Whole worm</tissue>
    </source>
</reference>
<name>A0AAN8ISC6_TRICO</name>
<dbReference type="InterPro" id="IPR057085">
    <property type="entry name" value="Ig_Irg-7"/>
</dbReference>
<keyword evidence="3" id="KW-1185">Reference proteome</keyword>
<evidence type="ECO:0000313" key="3">
    <source>
        <dbReference type="Proteomes" id="UP001331761"/>
    </source>
</evidence>
<sequence length="218" mass="23831">MSPVDFSVNFLQQYLPSLYRSAGLEYGGTTNCTYQEYLFQVEHSLYEFTVEYYHPIVNPPVLITLTDPAGDYISLPPNLIASDTNYLGVIKVNDTGAVRAGTYRLTMSGGGGSYCSMNIRGRGAIEIYPAYVRSSSDSYGGATNDNAHYAPVLDENNTIVVHADGLVNGTLTYVQVVAPGGLGLQHTSVLLPRDAKKCSYEYYAPVSFFCSYEHLLAI</sequence>
<evidence type="ECO:0000313" key="2">
    <source>
        <dbReference type="EMBL" id="KAK5985034.1"/>
    </source>
</evidence>
<dbReference type="EMBL" id="WIXE01002190">
    <property type="protein sequence ID" value="KAK5985034.1"/>
    <property type="molecule type" value="Genomic_DNA"/>
</dbReference>
<feature type="domain" description="Irg-7-like Ig-like" evidence="1">
    <location>
        <begin position="134"/>
        <end position="216"/>
    </location>
</feature>
<dbReference type="Pfam" id="PF24415">
    <property type="entry name" value="Ig_Irg-7"/>
    <property type="match status" value="1"/>
</dbReference>
<comment type="caution">
    <text evidence="2">The sequence shown here is derived from an EMBL/GenBank/DDBJ whole genome shotgun (WGS) entry which is preliminary data.</text>
</comment>
<dbReference type="InterPro" id="IPR053295">
    <property type="entry name" value="Innate_immunity_reg"/>
</dbReference>
<proteinExistence type="predicted"/>
<dbReference type="AlphaFoldDB" id="A0AAN8ISC6"/>
<organism evidence="2 3">
    <name type="scientific">Trichostrongylus colubriformis</name>
    <name type="common">Black scour worm</name>
    <dbReference type="NCBI Taxonomy" id="6319"/>
    <lineage>
        <taxon>Eukaryota</taxon>
        <taxon>Metazoa</taxon>
        <taxon>Ecdysozoa</taxon>
        <taxon>Nematoda</taxon>
        <taxon>Chromadorea</taxon>
        <taxon>Rhabditida</taxon>
        <taxon>Rhabditina</taxon>
        <taxon>Rhabditomorpha</taxon>
        <taxon>Strongyloidea</taxon>
        <taxon>Trichostrongylidae</taxon>
        <taxon>Trichostrongylus</taxon>
    </lineage>
</organism>